<evidence type="ECO:0000256" key="1">
    <source>
        <dbReference type="SAM" id="MobiDB-lite"/>
    </source>
</evidence>
<evidence type="ECO:0000313" key="3">
    <source>
        <dbReference type="Proteomes" id="UP000595140"/>
    </source>
</evidence>
<evidence type="ECO:0000313" key="2">
    <source>
        <dbReference type="EMBL" id="VFQ61469.1"/>
    </source>
</evidence>
<sequence>MHSQSNERWVLGKDAGARRKDLSQHKGENKDGVESSSHVIMSQSTSTKRTPLADVTNELERHQMQTTVRSSSRKLHCNDVIISAEL</sequence>
<accession>A0A484KES4</accession>
<protein>
    <submittedName>
        <fullName evidence="2">Uncharacterized protein</fullName>
    </submittedName>
</protein>
<dbReference type="AlphaFoldDB" id="A0A484KES4"/>
<proteinExistence type="predicted"/>
<name>A0A484KES4_9ASTE</name>
<dbReference type="Proteomes" id="UP000595140">
    <property type="component" value="Unassembled WGS sequence"/>
</dbReference>
<keyword evidence="3" id="KW-1185">Reference proteome</keyword>
<reference evidence="2 3" key="1">
    <citation type="submission" date="2018-04" db="EMBL/GenBank/DDBJ databases">
        <authorList>
            <person name="Vogel A."/>
        </authorList>
    </citation>
    <scope>NUCLEOTIDE SEQUENCE [LARGE SCALE GENOMIC DNA]</scope>
</reference>
<organism evidence="2 3">
    <name type="scientific">Cuscuta campestris</name>
    <dbReference type="NCBI Taxonomy" id="132261"/>
    <lineage>
        <taxon>Eukaryota</taxon>
        <taxon>Viridiplantae</taxon>
        <taxon>Streptophyta</taxon>
        <taxon>Embryophyta</taxon>
        <taxon>Tracheophyta</taxon>
        <taxon>Spermatophyta</taxon>
        <taxon>Magnoliopsida</taxon>
        <taxon>eudicotyledons</taxon>
        <taxon>Gunneridae</taxon>
        <taxon>Pentapetalae</taxon>
        <taxon>asterids</taxon>
        <taxon>lamiids</taxon>
        <taxon>Solanales</taxon>
        <taxon>Convolvulaceae</taxon>
        <taxon>Cuscuteae</taxon>
        <taxon>Cuscuta</taxon>
        <taxon>Cuscuta subgen. Grammica</taxon>
        <taxon>Cuscuta sect. Cleistogrammica</taxon>
    </lineage>
</organism>
<feature type="region of interest" description="Disordered" evidence="1">
    <location>
        <begin position="1"/>
        <end position="56"/>
    </location>
</feature>
<gene>
    <name evidence="2" type="ORF">CCAM_LOCUS3245</name>
</gene>
<feature type="compositionally biased region" description="Polar residues" evidence="1">
    <location>
        <begin position="34"/>
        <end position="49"/>
    </location>
</feature>
<feature type="compositionally biased region" description="Basic and acidic residues" evidence="1">
    <location>
        <begin position="15"/>
        <end position="33"/>
    </location>
</feature>
<dbReference type="EMBL" id="OOIL02000171">
    <property type="protein sequence ID" value="VFQ61469.1"/>
    <property type="molecule type" value="Genomic_DNA"/>
</dbReference>